<dbReference type="Pfam" id="PF03652">
    <property type="entry name" value="RuvX"/>
    <property type="match status" value="1"/>
</dbReference>
<dbReference type="InterPro" id="IPR012337">
    <property type="entry name" value="RNaseH-like_sf"/>
</dbReference>
<comment type="similarity">
    <text evidence="5">Belongs to the YqgF HJR family.</text>
</comment>
<name>A0ABR7ITZ5_9CLOT</name>
<dbReference type="PANTHER" id="PTHR33317">
    <property type="entry name" value="POLYNUCLEOTIDYL TRANSFERASE, RIBONUCLEASE H-LIKE SUPERFAMILY PROTEIN"/>
    <property type="match status" value="1"/>
</dbReference>
<reference evidence="7 8" key="1">
    <citation type="submission" date="2020-08" db="EMBL/GenBank/DDBJ databases">
        <title>Genome public.</title>
        <authorList>
            <person name="Liu C."/>
            <person name="Sun Q."/>
        </authorList>
    </citation>
    <scope>NUCLEOTIDE SEQUENCE [LARGE SCALE GENOMIC DNA]</scope>
    <source>
        <strain evidence="7 8">NSJ-27</strain>
    </source>
</reference>
<evidence type="ECO:0000313" key="7">
    <source>
        <dbReference type="EMBL" id="MBC5788538.1"/>
    </source>
</evidence>
<keyword evidence="2 5" id="KW-0690">Ribosome biogenesis</keyword>
<dbReference type="InterPro" id="IPR037027">
    <property type="entry name" value="YqgF/RNaseH-like_dom_sf"/>
</dbReference>
<dbReference type="PANTHER" id="PTHR33317:SF4">
    <property type="entry name" value="POLYNUCLEOTIDYL TRANSFERASE, RIBONUCLEASE H-LIKE SUPERFAMILY PROTEIN"/>
    <property type="match status" value="1"/>
</dbReference>
<proteinExistence type="inferred from homology"/>
<keyword evidence="8" id="KW-1185">Reference proteome</keyword>
<protein>
    <recommendedName>
        <fullName evidence="5">Putative pre-16S rRNA nuclease</fullName>
        <ecNumber evidence="5">3.1.-.-</ecNumber>
    </recommendedName>
</protein>
<comment type="caution">
    <text evidence="7">The sequence shown here is derived from an EMBL/GenBank/DDBJ whole genome shotgun (WGS) entry which is preliminary data.</text>
</comment>
<comment type="subcellular location">
    <subcellularLocation>
        <location evidence="5">Cytoplasm</location>
    </subcellularLocation>
</comment>
<dbReference type="EC" id="3.1.-.-" evidence="5"/>
<dbReference type="NCBIfam" id="TIGR00250">
    <property type="entry name" value="RNAse_H_YqgF"/>
    <property type="match status" value="1"/>
</dbReference>
<keyword evidence="4 5" id="KW-0378">Hydrolase</keyword>
<dbReference type="SUPFAM" id="SSF53098">
    <property type="entry name" value="Ribonuclease H-like"/>
    <property type="match status" value="1"/>
</dbReference>
<organism evidence="7 8">
    <name type="scientific">Clostridium facile</name>
    <dbReference type="NCBI Taxonomy" id="2763035"/>
    <lineage>
        <taxon>Bacteria</taxon>
        <taxon>Bacillati</taxon>
        <taxon>Bacillota</taxon>
        <taxon>Clostridia</taxon>
        <taxon>Eubacteriales</taxon>
        <taxon>Clostridiaceae</taxon>
        <taxon>Clostridium</taxon>
    </lineage>
</organism>
<evidence type="ECO:0000256" key="2">
    <source>
        <dbReference type="ARBA" id="ARBA00022517"/>
    </source>
</evidence>
<keyword evidence="1 5" id="KW-0963">Cytoplasm</keyword>
<dbReference type="SMART" id="SM00732">
    <property type="entry name" value="YqgFc"/>
    <property type="match status" value="1"/>
</dbReference>
<evidence type="ECO:0000259" key="6">
    <source>
        <dbReference type="SMART" id="SM00732"/>
    </source>
</evidence>
<evidence type="ECO:0000256" key="5">
    <source>
        <dbReference type="HAMAP-Rule" id="MF_00651"/>
    </source>
</evidence>
<dbReference type="Gene3D" id="3.30.420.140">
    <property type="entry name" value="YqgF/RNase H-like domain"/>
    <property type="match status" value="1"/>
</dbReference>
<accession>A0ABR7ITZ5</accession>
<comment type="function">
    <text evidence="5">Could be a nuclease involved in processing of the 5'-end of pre-16S rRNA.</text>
</comment>
<evidence type="ECO:0000256" key="1">
    <source>
        <dbReference type="ARBA" id="ARBA00022490"/>
    </source>
</evidence>
<feature type="domain" description="YqgF/RNase H-like" evidence="6">
    <location>
        <begin position="1"/>
        <end position="101"/>
    </location>
</feature>
<dbReference type="Proteomes" id="UP000649151">
    <property type="component" value="Unassembled WGS sequence"/>
</dbReference>
<dbReference type="InterPro" id="IPR005227">
    <property type="entry name" value="YqgF"/>
</dbReference>
<sequence length="145" mass="16398">MKIMAVDLGEARTGLAVCDRTEFLASPIGVIHEKNFHMLVQKVAVAAKEYGVQMVIIGLPKNMDGSCGSRAEKCQEFANKLGEVIPLPIKMWDERQTTMLAEKYLNENDIRGQKRKDMIDEVAATIILESYLDYRKNHPEEKESI</sequence>
<dbReference type="HAMAP" id="MF_00651">
    <property type="entry name" value="Nuclease_YqgF"/>
    <property type="match status" value="1"/>
</dbReference>
<keyword evidence="3 5" id="KW-0540">Nuclease</keyword>
<dbReference type="CDD" id="cd16964">
    <property type="entry name" value="YqgF"/>
    <property type="match status" value="1"/>
</dbReference>
<evidence type="ECO:0000256" key="4">
    <source>
        <dbReference type="ARBA" id="ARBA00022801"/>
    </source>
</evidence>
<evidence type="ECO:0000256" key="3">
    <source>
        <dbReference type="ARBA" id="ARBA00022722"/>
    </source>
</evidence>
<evidence type="ECO:0000313" key="8">
    <source>
        <dbReference type="Proteomes" id="UP000649151"/>
    </source>
</evidence>
<dbReference type="RefSeq" id="WP_186997030.1">
    <property type="nucleotide sequence ID" value="NZ_JACOQK010000001.1"/>
</dbReference>
<dbReference type="EMBL" id="JACOQK010000001">
    <property type="protein sequence ID" value="MBC5788538.1"/>
    <property type="molecule type" value="Genomic_DNA"/>
</dbReference>
<dbReference type="InterPro" id="IPR006641">
    <property type="entry name" value="YqgF/RNaseH-like_dom"/>
</dbReference>
<gene>
    <name evidence="7" type="primary">ruvX</name>
    <name evidence="7" type="ORF">H8Z77_11025</name>
</gene>